<dbReference type="KEGG" id="xap:XA3_02480"/>
<organism evidence="1 2">
    <name type="scientific">Xylocopilactobacillus apicola</name>
    <dbReference type="NCBI Taxonomy" id="2932184"/>
    <lineage>
        <taxon>Bacteria</taxon>
        <taxon>Bacillati</taxon>
        <taxon>Bacillota</taxon>
        <taxon>Bacilli</taxon>
        <taxon>Lactobacillales</taxon>
        <taxon>Lactobacillaceae</taxon>
        <taxon>Xylocopilactobacillus</taxon>
    </lineage>
</organism>
<proteinExistence type="predicted"/>
<dbReference type="Proteomes" id="UP001321861">
    <property type="component" value="Chromosome"/>
</dbReference>
<name>A0AAU9DLN2_9LACO</name>
<sequence>MRNLFVYGKTRTKNMFQKEIFMLEFVIESNEKVTPCSLISKKEPKDQKEVNNELK</sequence>
<dbReference type="EMBL" id="AP026802">
    <property type="protein sequence ID" value="BDR57807.1"/>
    <property type="molecule type" value="Genomic_DNA"/>
</dbReference>
<dbReference type="AlphaFoldDB" id="A0AAU9DLN2"/>
<gene>
    <name evidence="1" type="ORF">XA3_02480</name>
</gene>
<protein>
    <recommendedName>
        <fullName evidence="3">Transposase</fullName>
    </recommendedName>
</protein>
<evidence type="ECO:0000313" key="2">
    <source>
        <dbReference type="Proteomes" id="UP001321861"/>
    </source>
</evidence>
<evidence type="ECO:0008006" key="3">
    <source>
        <dbReference type="Google" id="ProtNLM"/>
    </source>
</evidence>
<reference evidence="1 2" key="1">
    <citation type="journal article" date="2023" name="Microbiol. Spectr.">
        <title>Symbiosis of Carpenter Bees with Uncharacterized Lactic Acid Bacteria Showing NAD Auxotrophy.</title>
        <authorList>
            <person name="Kawasaki S."/>
            <person name="Ozawa K."/>
            <person name="Mori T."/>
            <person name="Yamamoto A."/>
            <person name="Ito M."/>
            <person name="Ohkuma M."/>
            <person name="Sakamoto M."/>
            <person name="Matsutani M."/>
        </authorList>
    </citation>
    <scope>NUCLEOTIDE SEQUENCE [LARGE SCALE GENOMIC DNA]</scope>
    <source>
        <strain evidence="1 2">XA3</strain>
    </source>
</reference>
<evidence type="ECO:0000313" key="1">
    <source>
        <dbReference type="EMBL" id="BDR57807.1"/>
    </source>
</evidence>
<keyword evidence="2" id="KW-1185">Reference proteome</keyword>
<accession>A0AAU9DLN2</accession>